<keyword evidence="2" id="KW-0732">Signal</keyword>
<dbReference type="EMBL" id="HG739126">
    <property type="protein sequence ID" value="CDP10054.1"/>
    <property type="molecule type" value="Genomic_DNA"/>
</dbReference>
<evidence type="ECO:0000256" key="1">
    <source>
        <dbReference type="SAM" id="MobiDB-lite"/>
    </source>
</evidence>
<proteinExistence type="predicted"/>
<accession>A0A068UP73</accession>
<reference evidence="4" key="1">
    <citation type="journal article" date="2014" name="Science">
        <title>The coffee genome provides insight into the convergent evolution of caffeine biosynthesis.</title>
        <authorList>
            <person name="Denoeud F."/>
            <person name="Carretero-Paulet L."/>
            <person name="Dereeper A."/>
            <person name="Droc G."/>
            <person name="Guyot R."/>
            <person name="Pietrella M."/>
            <person name="Zheng C."/>
            <person name="Alberti A."/>
            <person name="Anthony F."/>
            <person name="Aprea G."/>
            <person name="Aury J.M."/>
            <person name="Bento P."/>
            <person name="Bernard M."/>
            <person name="Bocs S."/>
            <person name="Campa C."/>
            <person name="Cenci A."/>
            <person name="Combes M.C."/>
            <person name="Crouzillat D."/>
            <person name="Da Silva C."/>
            <person name="Daddiego L."/>
            <person name="De Bellis F."/>
            <person name="Dussert S."/>
            <person name="Garsmeur O."/>
            <person name="Gayraud T."/>
            <person name="Guignon V."/>
            <person name="Jahn K."/>
            <person name="Jamilloux V."/>
            <person name="Joet T."/>
            <person name="Labadie K."/>
            <person name="Lan T."/>
            <person name="Leclercq J."/>
            <person name="Lepelley M."/>
            <person name="Leroy T."/>
            <person name="Li L.T."/>
            <person name="Librado P."/>
            <person name="Lopez L."/>
            <person name="Munoz A."/>
            <person name="Noel B."/>
            <person name="Pallavicini A."/>
            <person name="Perrotta G."/>
            <person name="Poncet V."/>
            <person name="Pot D."/>
            <person name="Priyono X."/>
            <person name="Rigoreau M."/>
            <person name="Rouard M."/>
            <person name="Rozas J."/>
            <person name="Tranchant-Dubreuil C."/>
            <person name="VanBuren R."/>
            <person name="Zhang Q."/>
            <person name="Andrade A.C."/>
            <person name="Argout X."/>
            <person name="Bertrand B."/>
            <person name="de Kochko A."/>
            <person name="Graziosi G."/>
            <person name="Henry R.J."/>
            <person name="Jayarama X."/>
            <person name="Ming R."/>
            <person name="Nagai C."/>
            <person name="Rounsley S."/>
            <person name="Sankoff D."/>
            <person name="Giuliano G."/>
            <person name="Albert V.A."/>
            <person name="Wincker P."/>
            <person name="Lashermes P."/>
        </authorList>
    </citation>
    <scope>NUCLEOTIDE SEQUENCE [LARGE SCALE GENOMIC DNA]</scope>
    <source>
        <strain evidence="4">cv. DH200-94</strain>
    </source>
</reference>
<sequence length="112" mass="11690">MTSKTFASPMFIFFWLLMISIILVQPALSGRTLGGSGGGSMIGVDPSRAPKATGGSSLANSAPKDGGGGSIGHVQLPRRPMCNSRSYARCLQPAPGRPCHYYSGCRPPLPPK</sequence>
<dbReference type="AlphaFoldDB" id="A0A068UP73"/>
<dbReference type="PhylomeDB" id="A0A068UP73"/>
<dbReference type="InParanoid" id="A0A068UP73"/>
<dbReference type="Gramene" id="CDP10054">
    <property type="protein sequence ID" value="CDP10054"/>
    <property type="gene ID" value="GSCOC_T00030635001"/>
</dbReference>
<protein>
    <submittedName>
        <fullName evidence="3">Uncharacterized protein</fullName>
    </submittedName>
</protein>
<gene>
    <name evidence="3" type="ORF">GSCOC_T00030635001</name>
</gene>
<feature type="chain" id="PRO_5001657862" evidence="2">
    <location>
        <begin position="30"/>
        <end position="112"/>
    </location>
</feature>
<evidence type="ECO:0000256" key="2">
    <source>
        <dbReference type="SAM" id="SignalP"/>
    </source>
</evidence>
<feature type="region of interest" description="Disordered" evidence="1">
    <location>
        <begin position="35"/>
        <end position="77"/>
    </location>
</feature>
<feature type="signal peptide" evidence="2">
    <location>
        <begin position="1"/>
        <end position="29"/>
    </location>
</feature>
<keyword evidence="4" id="KW-1185">Reference proteome</keyword>
<organism evidence="3 4">
    <name type="scientific">Coffea canephora</name>
    <name type="common">Robusta coffee</name>
    <dbReference type="NCBI Taxonomy" id="49390"/>
    <lineage>
        <taxon>Eukaryota</taxon>
        <taxon>Viridiplantae</taxon>
        <taxon>Streptophyta</taxon>
        <taxon>Embryophyta</taxon>
        <taxon>Tracheophyta</taxon>
        <taxon>Spermatophyta</taxon>
        <taxon>Magnoliopsida</taxon>
        <taxon>eudicotyledons</taxon>
        <taxon>Gunneridae</taxon>
        <taxon>Pentapetalae</taxon>
        <taxon>asterids</taxon>
        <taxon>lamiids</taxon>
        <taxon>Gentianales</taxon>
        <taxon>Rubiaceae</taxon>
        <taxon>Ixoroideae</taxon>
        <taxon>Gardenieae complex</taxon>
        <taxon>Bertiereae - Coffeeae clade</taxon>
        <taxon>Coffeeae</taxon>
        <taxon>Coffea</taxon>
    </lineage>
</organism>
<evidence type="ECO:0000313" key="3">
    <source>
        <dbReference type="EMBL" id="CDP10054.1"/>
    </source>
</evidence>
<name>A0A068UP73_COFCA</name>
<evidence type="ECO:0000313" key="4">
    <source>
        <dbReference type="Proteomes" id="UP000295252"/>
    </source>
</evidence>
<dbReference type="Proteomes" id="UP000295252">
    <property type="component" value="Chromosome V"/>
</dbReference>